<protein>
    <submittedName>
        <fullName evidence="1">Uncharacterized protein</fullName>
    </submittedName>
</protein>
<organism evidence="1 2">
    <name type="scientific">Chiayiivirga flava</name>
    <dbReference type="NCBI Taxonomy" id="659595"/>
    <lineage>
        <taxon>Bacteria</taxon>
        <taxon>Pseudomonadati</taxon>
        <taxon>Pseudomonadota</taxon>
        <taxon>Gammaproteobacteria</taxon>
        <taxon>Lysobacterales</taxon>
        <taxon>Lysobacteraceae</taxon>
        <taxon>Chiayiivirga</taxon>
    </lineage>
</organism>
<proteinExistence type="predicted"/>
<dbReference type="AlphaFoldDB" id="A0A7W8G2W9"/>
<reference evidence="1 2" key="1">
    <citation type="submission" date="2020-08" db="EMBL/GenBank/DDBJ databases">
        <title>Genomic Encyclopedia of Type Strains, Phase IV (KMG-IV): sequencing the most valuable type-strain genomes for metagenomic binning, comparative biology and taxonomic classification.</title>
        <authorList>
            <person name="Goeker M."/>
        </authorList>
    </citation>
    <scope>NUCLEOTIDE SEQUENCE [LARGE SCALE GENOMIC DNA]</scope>
    <source>
        <strain evidence="1 2">DSM 24163</strain>
    </source>
</reference>
<dbReference type="Proteomes" id="UP000521199">
    <property type="component" value="Unassembled WGS sequence"/>
</dbReference>
<gene>
    <name evidence="1" type="ORF">HNQ52_002683</name>
</gene>
<comment type="caution">
    <text evidence="1">The sequence shown here is derived from an EMBL/GenBank/DDBJ whole genome shotgun (WGS) entry which is preliminary data.</text>
</comment>
<accession>A0A7W8G2W9</accession>
<dbReference type="EMBL" id="JACHHP010000005">
    <property type="protein sequence ID" value="MBB5209120.1"/>
    <property type="molecule type" value="Genomic_DNA"/>
</dbReference>
<keyword evidence="2" id="KW-1185">Reference proteome</keyword>
<name>A0A7W8G2W9_9GAMM</name>
<evidence type="ECO:0000313" key="1">
    <source>
        <dbReference type="EMBL" id="MBB5209120.1"/>
    </source>
</evidence>
<evidence type="ECO:0000313" key="2">
    <source>
        <dbReference type="Proteomes" id="UP000521199"/>
    </source>
</evidence>
<sequence>MSRFIFAIASPLDAPASRRVTRTTAHGAITTD</sequence>